<sequence>MRGTTRSEAEHCTGHQKAAQSSAVNCGHKRSRLLYHHAAGTDQQYTYGSVRSRCISASRWSASHLPTFSHAISAILSVLQCANECTHHLASELPRNLSMLTLRMQQQQQQ</sequence>
<reference evidence="3" key="1">
    <citation type="submission" date="2025-08" db="UniProtKB">
        <authorList>
            <consortium name="RefSeq"/>
        </authorList>
    </citation>
    <scope>IDENTIFICATION</scope>
    <source>
        <strain evidence="3">Mau12</strain>
        <tissue evidence="3">Whole Body</tissue>
    </source>
</reference>
<dbReference type="GeneID" id="117140918"/>
<protein>
    <submittedName>
        <fullName evidence="3">Uncharacterized protein LOC117140918 isoform X6</fullName>
    </submittedName>
</protein>
<dbReference type="RefSeq" id="XP_033160000.1">
    <property type="nucleotide sequence ID" value="XM_033304109.1"/>
</dbReference>
<name>A0A6P8JUR0_DROMA</name>
<proteinExistence type="predicted"/>
<gene>
    <name evidence="3" type="primary">LOC117140918</name>
</gene>
<dbReference type="Proteomes" id="UP000515162">
    <property type="component" value="Chromosome 3L"/>
</dbReference>
<dbReference type="AlphaFoldDB" id="A0A6P8JUR0"/>
<evidence type="ECO:0000313" key="2">
    <source>
        <dbReference type="Proteomes" id="UP000515162"/>
    </source>
</evidence>
<feature type="region of interest" description="Disordered" evidence="1">
    <location>
        <begin position="1"/>
        <end position="24"/>
    </location>
</feature>
<evidence type="ECO:0000313" key="3">
    <source>
        <dbReference type="RefSeq" id="XP_033160000.1"/>
    </source>
</evidence>
<evidence type="ECO:0000256" key="1">
    <source>
        <dbReference type="SAM" id="MobiDB-lite"/>
    </source>
</evidence>
<keyword evidence="2" id="KW-1185">Reference proteome</keyword>
<organism evidence="2 3">
    <name type="scientific">Drosophila mauritiana</name>
    <name type="common">Fruit fly</name>
    <dbReference type="NCBI Taxonomy" id="7226"/>
    <lineage>
        <taxon>Eukaryota</taxon>
        <taxon>Metazoa</taxon>
        <taxon>Ecdysozoa</taxon>
        <taxon>Arthropoda</taxon>
        <taxon>Hexapoda</taxon>
        <taxon>Insecta</taxon>
        <taxon>Pterygota</taxon>
        <taxon>Neoptera</taxon>
        <taxon>Endopterygota</taxon>
        <taxon>Diptera</taxon>
        <taxon>Brachycera</taxon>
        <taxon>Muscomorpha</taxon>
        <taxon>Ephydroidea</taxon>
        <taxon>Drosophilidae</taxon>
        <taxon>Drosophila</taxon>
        <taxon>Sophophora</taxon>
    </lineage>
</organism>
<accession>A0A6P8JUR0</accession>
<feature type="compositionally biased region" description="Basic and acidic residues" evidence="1">
    <location>
        <begin position="1"/>
        <end position="13"/>
    </location>
</feature>